<dbReference type="EMBL" id="JH668861">
    <property type="protein sequence ID" value="KAG6462545.1"/>
    <property type="molecule type" value="Genomic_DNA"/>
</dbReference>
<reference evidence="2" key="1">
    <citation type="journal article" date="2016" name="Insect Biochem. Mol. Biol.">
        <title>Multifaceted biological insights from a draft genome sequence of the tobacco hornworm moth, Manduca sexta.</title>
        <authorList>
            <person name="Kanost M.R."/>
            <person name="Arrese E.L."/>
            <person name="Cao X."/>
            <person name="Chen Y.R."/>
            <person name="Chellapilla S."/>
            <person name="Goldsmith M.R."/>
            <person name="Grosse-Wilde E."/>
            <person name="Heckel D.G."/>
            <person name="Herndon N."/>
            <person name="Jiang H."/>
            <person name="Papanicolaou A."/>
            <person name="Qu J."/>
            <person name="Soulages J.L."/>
            <person name="Vogel H."/>
            <person name="Walters J."/>
            <person name="Waterhouse R.M."/>
            <person name="Ahn S.J."/>
            <person name="Almeida F.C."/>
            <person name="An C."/>
            <person name="Aqrawi P."/>
            <person name="Bretschneider A."/>
            <person name="Bryant W.B."/>
            <person name="Bucks S."/>
            <person name="Chao H."/>
            <person name="Chevignon G."/>
            <person name="Christen J.M."/>
            <person name="Clarke D.F."/>
            <person name="Dittmer N.T."/>
            <person name="Ferguson L.C.F."/>
            <person name="Garavelou S."/>
            <person name="Gordon K.H.J."/>
            <person name="Gunaratna R.T."/>
            <person name="Han Y."/>
            <person name="Hauser F."/>
            <person name="He Y."/>
            <person name="Heidel-Fischer H."/>
            <person name="Hirsh A."/>
            <person name="Hu Y."/>
            <person name="Jiang H."/>
            <person name="Kalra D."/>
            <person name="Klinner C."/>
            <person name="Konig C."/>
            <person name="Kovar C."/>
            <person name="Kroll A.R."/>
            <person name="Kuwar S.S."/>
            <person name="Lee S.L."/>
            <person name="Lehman R."/>
            <person name="Li K."/>
            <person name="Li Z."/>
            <person name="Liang H."/>
            <person name="Lovelace S."/>
            <person name="Lu Z."/>
            <person name="Mansfield J.H."/>
            <person name="McCulloch K.J."/>
            <person name="Mathew T."/>
            <person name="Morton B."/>
            <person name="Muzny D.M."/>
            <person name="Neunemann D."/>
            <person name="Ongeri F."/>
            <person name="Pauchet Y."/>
            <person name="Pu L.L."/>
            <person name="Pyrousis I."/>
            <person name="Rao X.J."/>
            <person name="Redding A."/>
            <person name="Roesel C."/>
            <person name="Sanchez-Gracia A."/>
            <person name="Schaack S."/>
            <person name="Shukla A."/>
            <person name="Tetreau G."/>
            <person name="Wang Y."/>
            <person name="Xiong G.H."/>
            <person name="Traut W."/>
            <person name="Walsh T.K."/>
            <person name="Worley K.C."/>
            <person name="Wu D."/>
            <person name="Wu W."/>
            <person name="Wu Y.Q."/>
            <person name="Zhang X."/>
            <person name="Zou Z."/>
            <person name="Zucker H."/>
            <person name="Briscoe A.D."/>
            <person name="Burmester T."/>
            <person name="Clem R.J."/>
            <person name="Feyereisen R."/>
            <person name="Grimmelikhuijzen C.J.P."/>
            <person name="Hamodrakas S.J."/>
            <person name="Hansson B.S."/>
            <person name="Huguet E."/>
            <person name="Jermiin L.S."/>
            <person name="Lan Q."/>
            <person name="Lehman H.K."/>
            <person name="Lorenzen M."/>
            <person name="Merzendorfer H."/>
            <person name="Michalopoulos I."/>
            <person name="Morton D.B."/>
            <person name="Muthukrishnan S."/>
            <person name="Oakeshott J.G."/>
            <person name="Palmer W."/>
            <person name="Park Y."/>
            <person name="Passarelli A.L."/>
            <person name="Rozas J."/>
            <person name="Schwartz L.M."/>
            <person name="Smith W."/>
            <person name="Southgate A."/>
            <person name="Vilcinskas A."/>
            <person name="Vogt R."/>
            <person name="Wang P."/>
            <person name="Werren J."/>
            <person name="Yu X.Q."/>
            <person name="Zhou J.J."/>
            <person name="Brown S.J."/>
            <person name="Scherer S.E."/>
            <person name="Richards S."/>
            <person name="Blissard G.W."/>
        </authorList>
    </citation>
    <scope>NUCLEOTIDE SEQUENCE</scope>
</reference>
<feature type="signal peptide" evidence="1">
    <location>
        <begin position="1"/>
        <end position="21"/>
    </location>
</feature>
<gene>
    <name evidence="2" type="ORF">O3G_MSEX013332</name>
</gene>
<keyword evidence="1" id="KW-0732">Signal</keyword>
<proteinExistence type="predicted"/>
<sequence>MVCTITHLLLFTGVCFKSVYSECDARCSGNSCNAGLSETAQCFSKCSDPSCSAGCIGSNCTAHCDGAGCHATVSFFYPTEQNNTIALVFRTAHE</sequence>
<evidence type="ECO:0000256" key="1">
    <source>
        <dbReference type="SAM" id="SignalP"/>
    </source>
</evidence>
<organism evidence="2 3">
    <name type="scientific">Manduca sexta</name>
    <name type="common">Tobacco hawkmoth</name>
    <name type="synonym">Tobacco hornworm</name>
    <dbReference type="NCBI Taxonomy" id="7130"/>
    <lineage>
        <taxon>Eukaryota</taxon>
        <taxon>Metazoa</taxon>
        <taxon>Ecdysozoa</taxon>
        <taxon>Arthropoda</taxon>
        <taxon>Hexapoda</taxon>
        <taxon>Insecta</taxon>
        <taxon>Pterygota</taxon>
        <taxon>Neoptera</taxon>
        <taxon>Endopterygota</taxon>
        <taxon>Lepidoptera</taxon>
        <taxon>Glossata</taxon>
        <taxon>Ditrysia</taxon>
        <taxon>Bombycoidea</taxon>
        <taxon>Sphingidae</taxon>
        <taxon>Sphinginae</taxon>
        <taxon>Sphingini</taxon>
        <taxon>Manduca</taxon>
    </lineage>
</organism>
<evidence type="ECO:0000313" key="2">
    <source>
        <dbReference type="EMBL" id="KAG6462545.1"/>
    </source>
</evidence>
<keyword evidence="3" id="KW-1185">Reference proteome</keyword>
<feature type="chain" id="PRO_5036816252" evidence="1">
    <location>
        <begin position="22"/>
        <end position="94"/>
    </location>
</feature>
<evidence type="ECO:0000313" key="3">
    <source>
        <dbReference type="Proteomes" id="UP000791440"/>
    </source>
</evidence>
<accession>A0A922CWX3</accession>
<name>A0A922CWX3_MANSE</name>
<dbReference type="Proteomes" id="UP000791440">
    <property type="component" value="Unassembled WGS sequence"/>
</dbReference>
<protein>
    <submittedName>
        <fullName evidence="2">Uncharacterized protein</fullName>
    </submittedName>
</protein>
<reference evidence="2" key="2">
    <citation type="submission" date="2020-12" db="EMBL/GenBank/DDBJ databases">
        <authorList>
            <person name="Kanost M."/>
        </authorList>
    </citation>
    <scope>NUCLEOTIDE SEQUENCE</scope>
</reference>
<dbReference type="AlphaFoldDB" id="A0A922CWX3"/>
<comment type="caution">
    <text evidence="2">The sequence shown here is derived from an EMBL/GenBank/DDBJ whole genome shotgun (WGS) entry which is preliminary data.</text>
</comment>